<reference evidence="1 2" key="1">
    <citation type="journal article" date="2022" name="Allergy">
        <title>Genome assembly and annotation of Periplaneta americana reveal a comprehensive cockroach allergen profile.</title>
        <authorList>
            <person name="Wang L."/>
            <person name="Xiong Q."/>
            <person name="Saelim N."/>
            <person name="Wang L."/>
            <person name="Nong W."/>
            <person name="Wan A.T."/>
            <person name="Shi M."/>
            <person name="Liu X."/>
            <person name="Cao Q."/>
            <person name="Hui J.H.L."/>
            <person name="Sookrung N."/>
            <person name="Leung T.F."/>
            <person name="Tungtrongchitr A."/>
            <person name="Tsui S.K.W."/>
        </authorList>
    </citation>
    <scope>NUCLEOTIDE SEQUENCE [LARGE SCALE GENOMIC DNA]</scope>
    <source>
        <strain evidence="1">PWHHKU_190912</strain>
    </source>
</reference>
<evidence type="ECO:0000313" key="1">
    <source>
        <dbReference type="EMBL" id="KAJ4432048.1"/>
    </source>
</evidence>
<evidence type="ECO:0000313" key="2">
    <source>
        <dbReference type="Proteomes" id="UP001148838"/>
    </source>
</evidence>
<keyword evidence="2" id="KW-1185">Reference proteome</keyword>
<comment type="caution">
    <text evidence="1">The sequence shown here is derived from an EMBL/GenBank/DDBJ whole genome shotgun (WGS) entry which is preliminary data.</text>
</comment>
<protein>
    <submittedName>
        <fullName evidence="1">Uncharacterized protein</fullName>
    </submittedName>
</protein>
<accession>A0ABQ8SDI1</accession>
<sequence>MAGLCEGGDEPSGSLKAISDCEYVLNKAASWDNVRPSKFKVCYGSLHVVMWLADEPREFNLPTSPQRRITYMQEKLPTKYGVHSEEYLPIRTVNRPIVIAYKKYVCNANRFVQNFIFRYSVRPTFHIKTAMTDRKAFEYPEFAALVRYSRAVLISGSKSHDSFWSADTLLHW</sequence>
<name>A0ABQ8SDI1_PERAM</name>
<gene>
    <name evidence="1" type="ORF">ANN_20662</name>
</gene>
<proteinExistence type="predicted"/>
<organism evidence="1 2">
    <name type="scientific">Periplaneta americana</name>
    <name type="common">American cockroach</name>
    <name type="synonym">Blatta americana</name>
    <dbReference type="NCBI Taxonomy" id="6978"/>
    <lineage>
        <taxon>Eukaryota</taxon>
        <taxon>Metazoa</taxon>
        <taxon>Ecdysozoa</taxon>
        <taxon>Arthropoda</taxon>
        <taxon>Hexapoda</taxon>
        <taxon>Insecta</taxon>
        <taxon>Pterygota</taxon>
        <taxon>Neoptera</taxon>
        <taxon>Polyneoptera</taxon>
        <taxon>Dictyoptera</taxon>
        <taxon>Blattodea</taxon>
        <taxon>Blattoidea</taxon>
        <taxon>Blattidae</taxon>
        <taxon>Blattinae</taxon>
        <taxon>Periplaneta</taxon>
    </lineage>
</organism>
<dbReference type="Proteomes" id="UP001148838">
    <property type="component" value="Unassembled WGS sequence"/>
</dbReference>
<dbReference type="EMBL" id="JAJSOF020000029">
    <property type="protein sequence ID" value="KAJ4432048.1"/>
    <property type="molecule type" value="Genomic_DNA"/>
</dbReference>